<dbReference type="SUPFAM" id="SSF51735">
    <property type="entry name" value="NAD(P)-binding Rossmann-fold domains"/>
    <property type="match status" value="1"/>
</dbReference>
<dbReference type="EMBL" id="BLKS01000001">
    <property type="protein sequence ID" value="GFG53757.1"/>
    <property type="molecule type" value="Genomic_DNA"/>
</dbReference>
<sequence>MTRAGASVTAACRSEAKSADAVTRVRTEVPAADIRGTVLDLGALASVRRFATDLQHSHDHLDILVNNAGVMMPPRTLTEDGFENQFGTNHLAHFALTGLLFPLLESAPNARVVTVTSTEHKPGRIHWDDLDGAVAYSPRAFYQQSKFANAVFGLELHRRLHEAGKRTASLLAHPGYSATNLQSSGPTGITKQFMRITNRILAQDPRRGVLPQLFAATGPTARGGDVIGPDGPLESRGYPTRVSAVAAAHDPHTAAELWSLSERLTSVTYPIP</sequence>
<protein>
    <submittedName>
        <fullName evidence="2">Short-chain dehydrogenase</fullName>
    </submittedName>
</protein>
<name>A0A7I9W900_MYCAG</name>
<keyword evidence="1" id="KW-0560">Oxidoreductase</keyword>
<evidence type="ECO:0000313" key="2">
    <source>
        <dbReference type="EMBL" id="GFG53757.1"/>
    </source>
</evidence>
<dbReference type="NCBIfam" id="NF004846">
    <property type="entry name" value="PRK06197.1"/>
    <property type="match status" value="1"/>
</dbReference>
<dbReference type="Gene3D" id="3.40.50.720">
    <property type="entry name" value="NAD(P)-binding Rossmann-like Domain"/>
    <property type="match status" value="1"/>
</dbReference>
<comment type="caution">
    <text evidence="2">The sequence shown here is derived from an EMBL/GenBank/DDBJ whole genome shotgun (WGS) entry which is preliminary data.</text>
</comment>
<dbReference type="Pfam" id="PF00106">
    <property type="entry name" value="adh_short"/>
    <property type="match status" value="1"/>
</dbReference>
<reference evidence="2 3" key="1">
    <citation type="journal article" date="2019" name="Emerg. Microbes Infect.">
        <title>Comprehensive subspecies identification of 175 nontuberculous mycobacteria species based on 7547 genomic profiles.</title>
        <authorList>
            <person name="Matsumoto Y."/>
            <person name="Kinjo T."/>
            <person name="Motooka D."/>
            <person name="Nabeya D."/>
            <person name="Jung N."/>
            <person name="Uechi K."/>
            <person name="Horii T."/>
            <person name="Iida T."/>
            <person name="Fujita J."/>
            <person name="Nakamura S."/>
        </authorList>
    </citation>
    <scope>NUCLEOTIDE SEQUENCE [LARGE SCALE GENOMIC DNA]</scope>
    <source>
        <strain evidence="2 3">JCM 6377</strain>
    </source>
</reference>
<proteinExistence type="predicted"/>
<dbReference type="GO" id="GO:0016491">
    <property type="term" value="F:oxidoreductase activity"/>
    <property type="evidence" value="ECO:0007669"/>
    <property type="project" value="UniProtKB-KW"/>
</dbReference>
<evidence type="ECO:0000256" key="1">
    <source>
        <dbReference type="ARBA" id="ARBA00023002"/>
    </source>
</evidence>
<dbReference type="PANTHER" id="PTHR43157">
    <property type="entry name" value="PHOSPHATIDYLINOSITOL-GLYCAN BIOSYNTHESIS CLASS F PROTEIN-RELATED"/>
    <property type="match status" value="1"/>
</dbReference>
<gene>
    <name evidence="2" type="ORF">MAGR_51980</name>
</gene>
<dbReference type="InterPro" id="IPR036291">
    <property type="entry name" value="NAD(P)-bd_dom_sf"/>
</dbReference>
<dbReference type="AlphaFoldDB" id="A0A7I9W900"/>
<dbReference type="RefSeq" id="WP_234816379.1">
    <property type="nucleotide sequence ID" value="NZ_BLKS01000001.1"/>
</dbReference>
<dbReference type="Proteomes" id="UP000465302">
    <property type="component" value="Unassembled WGS sequence"/>
</dbReference>
<evidence type="ECO:0000313" key="3">
    <source>
        <dbReference type="Proteomes" id="UP000465302"/>
    </source>
</evidence>
<accession>A0A7I9W900</accession>
<dbReference type="PANTHER" id="PTHR43157:SF31">
    <property type="entry name" value="PHOSPHATIDYLINOSITOL-GLYCAN BIOSYNTHESIS CLASS F PROTEIN"/>
    <property type="match status" value="1"/>
</dbReference>
<organism evidence="2 3">
    <name type="scientific">Mycolicibacterium agri</name>
    <name type="common">Mycobacterium agri</name>
    <dbReference type="NCBI Taxonomy" id="36811"/>
    <lineage>
        <taxon>Bacteria</taxon>
        <taxon>Bacillati</taxon>
        <taxon>Actinomycetota</taxon>
        <taxon>Actinomycetes</taxon>
        <taxon>Mycobacteriales</taxon>
        <taxon>Mycobacteriaceae</taxon>
        <taxon>Mycolicibacterium</taxon>
    </lineage>
</organism>
<dbReference type="InterPro" id="IPR002347">
    <property type="entry name" value="SDR_fam"/>
</dbReference>